<feature type="transmembrane region" description="Helical" evidence="1">
    <location>
        <begin position="12"/>
        <end position="34"/>
    </location>
</feature>
<dbReference type="Pfam" id="PF05751">
    <property type="entry name" value="FixH"/>
    <property type="match status" value="1"/>
</dbReference>
<protein>
    <submittedName>
        <fullName evidence="2">Nitrogen fixation protein FixH</fullName>
    </submittedName>
</protein>
<dbReference type="PIRSF" id="PIRSF011386">
    <property type="entry name" value="FixH"/>
    <property type="match status" value="1"/>
</dbReference>
<keyword evidence="1" id="KW-0472">Membrane</keyword>
<dbReference type="Proteomes" id="UP000585681">
    <property type="component" value="Unassembled WGS sequence"/>
</dbReference>
<dbReference type="EMBL" id="JACIEQ010000003">
    <property type="protein sequence ID" value="MBB4022612.1"/>
    <property type="molecule type" value="Genomic_DNA"/>
</dbReference>
<dbReference type="AlphaFoldDB" id="A0A840CES8"/>
<sequence length="152" mass="16711">MTDKPLTGRTVLIITVSAFSVIIGVNLVMAFLAVDTFPGLEVKNSYVASQEFDTRRDAQEGLGWVVDSGYAEGELVLNFRQANGGTVVPRDFTVLIGRTTEARDDIRPEFTGYAGRYTAPVTLGRGKWMMLLEATAEDGTPFRQRLDLFVKG</sequence>
<keyword evidence="1" id="KW-1133">Transmembrane helix</keyword>
<evidence type="ECO:0000313" key="3">
    <source>
        <dbReference type="Proteomes" id="UP000585681"/>
    </source>
</evidence>
<dbReference type="InterPro" id="IPR018037">
    <property type="entry name" value="FixH_proteobacterial"/>
</dbReference>
<name>A0A840CES8_9RHOB</name>
<dbReference type="InterPro" id="IPR008620">
    <property type="entry name" value="FixH"/>
</dbReference>
<accession>A0A840CES8</accession>
<gene>
    <name evidence="2" type="ORF">GGR17_002431</name>
</gene>
<evidence type="ECO:0000256" key="1">
    <source>
        <dbReference type="SAM" id="Phobius"/>
    </source>
</evidence>
<dbReference type="RefSeq" id="WP_054539790.1">
    <property type="nucleotide sequence ID" value="NZ_JACIEQ010000003.1"/>
</dbReference>
<evidence type="ECO:0000313" key="2">
    <source>
        <dbReference type="EMBL" id="MBB4022612.1"/>
    </source>
</evidence>
<keyword evidence="3" id="KW-1185">Reference proteome</keyword>
<comment type="caution">
    <text evidence="2">The sequence shown here is derived from an EMBL/GenBank/DDBJ whole genome shotgun (WGS) entry which is preliminary data.</text>
</comment>
<organism evidence="2 3">
    <name type="scientific">Actibacterium naphthalenivorans</name>
    <dbReference type="NCBI Taxonomy" id="1614693"/>
    <lineage>
        <taxon>Bacteria</taxon>
        <taxon>Pseudomonadati</taxon>
        <taxon>Pseudomonadota</taxon>
        <taxon>Alphaproteobacteria</taxon>
        <taxon>Rhodobacterales</taxon>
        <taxon>Roseobacteraceae</taxon>
        <taxon>Actibacterium</taxon>
    </lineage>
</organism>
<reference evidence="2" key="1">
    <citation type="submission" date="2020-08" db="EMBL/GenBank/DDBJ databases">
        <title>Genomic Encyclopedia of Type Strains, Phase IV (KMG-IV): sequencing the most valuable type-strain genomes for metagenomic binning, comparative biology and taxonomic classification.</title>
        <authorList>
            <person name="Goeker M."/>
        </authorList>
    </citation>
    <scope>NUCLEOTIDE SEQUENCE [LARGE SCALE GENOMIC DNA]</scope>
    <source>
        <strain evidence="2">DSM 105040</strain>
    </source>
</reference>
<keyword evidence="1" id="KW-0812">Transmembrane</keyword>
<proteinExistence type="predicted"/>